<keyword evidence="2" id="KW-0812">Transmembrane</keyword>
<keyword evidence="1" id="KW-0175">Coiled coil</keyword>
<accession>A0A8S5Q219</accession>
<evidence type="ECO:0000256" key="1">
    <source>
        <dbReference type="SAM" id="Coils"/>
    </source>
</evidence>
<sequence length="205" mass="24051">MLALKISMILFLVVLSGVLVWILFGLLIGPLILKGIFDADLDDINEKRKCEECVKMDFNKWYDIYCLNTKKWSLGCIPSCRIDTTRPKFGDIIITSNYWNHSYCIKNVYVDFGFIGNLKYSRWRHKYLKNKKAQETQEREVKNLKFILESAQEDIEILKKQSEEEINKAAETCKKVKENLRKSSRKCYANDPPMITILDDDEVDF</sequence>
<feature type="coiled-coil region" evidence="1">
    <location>
        <begin position="134"/>
        <end position="186"/>
    </location>
</feature>
<name>A0A8S5Q219_9CAUD</name>
<keyword evidence="2" id="KW-1133">Transmembrane helix</keyword>
<protein>
    <submittedName>
        <fullName evidence="3">TMEM9</fullName>
    </submittedName>
</protein>
<evidence type="ECO:0000256" key="2">
    <source>
        <dbReference type="SAM" id="Phobius"/>
    </source>
</evidence>
<dbReference type="EMBL" id="BK015564">
    <property type="protein sequence ID" value="DAE13375.1"/>
    <property type="molecule type" value="Genomic_DNA"/>
</dbReference>
<organism evidence="3">
    <name type="scientific">Siphoviridae sp. ctLqe90</name>
    <dbReference type="NCBI Taxonomy" id="2825456"/>
    <lineage>
        <taxon>Viruses</taxon>
        <taxon>Duplodnaviria</taxon>
        <taxon>Heunggongvirae</taxon>
        <taxon>Uroviricota</taxon>
        <taxon>Caudoviricetes</taxon>
    </lineage>
</organism>
<feature type="transmembrane region" description="Helical" evidence="2">
    <location>
        <begin position="6"/>
        <end position="28"/>
    </location>
</feature>
<evidence type="ECO:0000313" key="3">
    <source>
        <dbReference type="EMBL" id="DAE13375.1"/>
    </source>
</evidence>
<keyword evidence="2" id="KW-0472">Membrane</keyword>
<reference evidence="3" key="1">
    <citation type="journal article" date="2021" name="Proc. Natl. Acad. Sci. U.S.A.">
        <title>A Catalog of Tens of Thousands of Viruses from Human Metagenomes Reveals Hidden Associations with Chronic Diseases.</title>
        <authorList>
            <person name="Tisza M.J."/>
            <person name="Buck C.B."/>
        </authorList>
    </citation>
    <scope>NUCLEOTIDE SEQUENCE</scope>
    <source>
        <strain evidence="3">CtLqe90</strain>
    </source>
</reference>
<proteinExistence type="predicted"/>